<dbReference type="Proteomes" id="UP000694559">
    <property type="component" value="Unplaced"/>
</dbReference>
<evidence type="ECO:0000313" key="7">
    <source>
        <dbReference type="Proteomes" id="UP000694559"/>
    </source>
</evidence>
<reference evidence="6" key="1">
    <citation type="submission" date="2025-08" db="UniProtKB">
        <authorList>
            <consortium name="Ensembl"/>
        </authorList>
    </citation>
    <scope>IDENTIFICATION</scope>
</reference>
<comment type="similarity">
    <text evidence="1">Belongs to the 2-5A synthase family.</text>
</comment>
<dbReference type="GO" id="GO:0005829">
    <property type="term" value="C:cytosol"/>
    <property type="evidence" value="ECO:0007669"/>
    <property type="project" value="TreeGrafter"/>
</dbReference>
<dbReference type="GO" id="GO:0003725">
    <property type="term" value="F:double-stranded RNA binding"/>
    <property type="evidence" value="ECO:0007669"/>
    <property type="project" value="TreeGrafter"/>
</dbReference>
<sequence length="404" mass="46950">MLERCSWRLDYFCSQHLQPQEEFLQQASRAVDRICDFLKTRCFQDAPQPGIKVLRVRSGGGRPYSSDADLVLFLDIFKSYTDQEKDRKVIIEEIERRLKEWQQEPYLPEVDVGLLLDLLKSYRDQGKNMEEITQKIKRWFCNCNLNFLLTGHYDGSMPNPQIYVDLIRTGKSGEFSPCFTELQKDFIKDQPTKLKSLICLVKHWYNEVQEKSFPPKYALELLTVYAWEQGSGKTVFNTAEGFRTVLWLIEHYKEIRIYWTEYYDFQNEIIKQYLQKQLCKTRPVILDPADPTANLGEAEGWDRLAEKARCYASMNCCQKRDGSVVEPWDVPVREKNGKVAFLLGFFGIRSCGGAVVRMQDCRLLQATAGCQQFDPDQLKVDSAFPPSVVSKMRTQIVGGKWLTL</sequence>
<dbReference type="PROSITE" id="PS00833">
    <property type="entry name" value="25A_SYNTH_2"/>
    <property type="match status" value="1"/>
</dbReference>
<evidence type="ECO:0000256" key="1">
    <source>
        <dbReference type="ARBA" id="ARBA00009526"/>
    </source>
</evidence>
<reference evidence="6" key="2">
    <citation type="submission" date="2025-09" db="UniProtKB">
        <authorList>
            <consortium name="Ensembl"/>
        </authorList>
    </citation>
    <scope>IDENTIFICATION</scope>
</reference>
<accession>A0A8C6Y8K1</accession>
<dbReference type="GO" id="GO:0045087">
    <property type="term" value="P:innate immune response"/>
    <property type="evidence" value="ECO:0007669"/>
    <property type="project" value="UniProtKB-KW"/>
</dbReference>
<dbReference type="GO" id="GO:0045071">
    <property type="term" value="P:negative regulation of viral genome replication"/>
    <property type="evidence" value="ECO:0007669"/>
    <property type="project" value="TreeGrafter"/>
</dbReference>
<dbReference type="GO" id="GO:0051607">
    <property type="term" value="P:defense response to virus"/>
    <property type="evidence" value="ECO:0007669"/>
    <property type="project" value="UniProtKB-KW"/>
</dbReference>
<dbReference type="FunFam" id="1.10.1410.20:FF:000001">
    <property type="entry name" value="2'-5'-oligoadenylate synthetase 1"/>
    <property type="match status" value="1"/>
</dbReference>
<protein>
    <recommendedName>
        <fullName evidence="5">2'-5'-oligoadenylate synthetase 1 domain-containing protein</fullName>
    </recommendedName>
</protein>
<dbReference type="Pfam" id="PF10421">
    <property type="entry name" value="OAS1_C"/>
    <property type="match status" value="1"/>
</dbReference>
<dbReference type="Gene3D" id="3.30.460.10">
    <property type="entry name" value="Beta Polymerase, domain 2"/>
    <property type="match status" value="1"/>
</dbReference>
<dbReference type="SUPFAM" id="SSF81631">
    <property type="entry name" value="PAP/OAS1 substrate-binding domain"/>
    <property type="match status" value="1"/>
</dbReference>
<dbReference type="PROSITE" id="PS50152">
    <property type="entry name" value="25A_SYNTH_3"/>
    <property type="match status" value="1"/>
</dbReference>
<keyword evidence="2" id="KW-0399">Innate immunity</keyword>
<keyword evidence="4" id="KW-0051">Antiviral defense</keyword>
<dbReference type="GO" id="GO:0005654">
    <property type="term" value="C:nucleoplasm"/>
    <property type="evidence" value="ECO:0007669"/>
    <property type="project" value="TreeGrafter"/>
</dbReference>
<keyword evidence="7" id="KW-1185">Reference proteome</keyword>
<dbReference type="GO" id="GO:0016020">
    <property type="term" value="C:membrane"/>
    <property type="evidence" value="ECO:0007669"/>
    <property type="project" value="TreeGrafter"/>
</dbReference>
<dbReference type="InterPro" id="IPR006117">
    <property type="entry name" value="2-5OAS_C_CS"/>
</dbReference>
<dbReference type="Gene3D" id="1.10.1410.20">
    <property type="entry name" value="2'-5'-oligoadenylate synthetase 1, domain 2"/>
    <property type="match status" value="1"/>
</dbReference>
<dbReference type="Ensembl" id="ENSNNAT00000026379.1">
    <property type="protein sequence ID" value="ENSNNAP00000025165.1"/>
    <property type="gene ID" value="ENSNNAG00000016100.1"/>
</dbReference>
<proteinExistence type="inferred from homology"/>
<evidence type="ECO:0000256" key="2">
    <source>
        <dbReference type="ARBA" id="ARBA00022588"/>
    </source>
</evidence>
<dbReference type="AlphaFoldDB" id="A0A8C6Y8K1"/>
<keyword evidence="3" id="KW-0391">Immunity</keyword>
<dbReference type="PANTHER" id="PTHR11258">
    <property type="entry name" value="2-5 OLIGOADENYLATE SYNTHETASE"/>
    <property type="match status" value="1"/>
</dbReference>
<dbReference type="GO" id="GO:0001730">
    <property type="term" value="F:2'-5'-oligoadenylate synthetase activity"/>
    <property type="evidence" value="ECO:0007669"/>
    <property type="project" value="UniProtKB-EC"/>
</dbReference>
<evidence type="ECO:0000256" key="3">
    <source>
        <dbReference type="ARBA" id="ARBA00022859"/>
    </source>
</evidence>
<dbReference type="GO" id="GO:0046872">
    <property type="term" value="F:metal ion binding"/>
    <property type="evidence" value="ECO:0007669"/>
    <property type="project" value="UniProtKB-KW"/>
</dbReference>
<dbReference type="SUPFAM" id="SSF81301">
    <property type="entry name" value="Nucleotidyltransferase"/>
    <property type="match status" value="2"/>
</dbReference>
<dbReference type="PANTHER" id="PTHR11258:SF13">
    <property type="entry name" value="2'-5'-OLIGOADENYLATE SYNTHASE 1"/>
    <property type="match status" value="1"/>
</dbReference>
<dbReference type="InterPro" id="IPR018952">
    <property type="entry name" value="2-5-oligoAdlate_synth_1_dom2/C"/>
</dbReference>
<evidence type="ECO:0000259" key="5">
    <source>
        <dbReference type="Pfam" id="PF10421"/>
    </source>
</evidence>
<feature type="domain" description="2'-5'-oligoadenylate synthetase 1" evidence="5">
    <location>
        <begin position="157"/>
        <end position="332"/>
    </location>
</feature>
<dbReference type="GO" id="GO:0005524">
    <property type="term" value="F:ATP binding"/>
    <property type="evidence" value="ECO:0007669"/>
    <property type="project" value="UniProtKB-KW"/>
</dbReference>
<organism evidence="6 7">
    <name type="scientific">Naja naja</name>
    <name type="common">Indian cobra</name>
    <dbReference type="NCBI Taxonomy" id="35670"/>
    <lineage>
        <taxon>Eukaryota</taxon>
        <taxon>Metazoa</taxon>
        <taxon>Chordata</taxon>
        <taxon>Craniata</taxon>
        <taxon>Vertebrata</taxon>
        <taxon>Euteleostomi</taxon>
        <taxon>Lepidosauria</taxon>
        <taxon>Squamata</taxon>
        <taxon>Bifurcata</taxon>
        <taxon>Unidentata</taxon>
        <taxon>Episquamata</taxon>
        <taxon>Toxicofera</taxon>
        <taxon>Serpentes</taxon>
        <taxon>Colubroidea</taxon>
        <taxon>Elapidae</taxon>
        <taxon>Elapinae</taxon>
        <taxon>Naja</taxon>
    </lineage>
</organism>
<name>A0A8C6Y8K1_NAJNA</name>
<evidence type="ECO:0000256" key="4">
    <source>
        <dbReference type="ARBA" id="ARBA00023118"/>
    </source>
</evidence>
<dbReference type="InterPro" id="IPR043519">
    <property type="entry name" value="NT_sf"/>
</dbReference>
<evidence type="ECO:0000313" key="6">
    <source>
        <dbReference type="Ensembl" id="ENSNNAP00000025165.1"/>
    </source>
</evidence>
<dbReference type="GeneTree" id="ENSGT00510000046406"/>